<evidence type="ECO:0000313" key="2">
    <source>
        <dbReference type="Proteomes" id="UP000622017"/>
    </source>
</evidence>
<dbReference type="Pfam" id="PF05635">
    <property type="entry name" value="23S_rRNA_IVP"/>
    <property type="match status" value="1"/>
</dbReference>
<dbReference type="EMBL" id="JACSCY010000001">
    <property type="protein sequence ID" value="MBC6609577.1"/>
    <property type="molecule type" value="Genomic_DNA"/>
</dbReference>
<dbReference type="PANTHER" id="PTHR38471:SF2">
    <property type="entry name" value="FOUR HELIX BUNDLE PROTEIN"/>
    <property type="match status" value="1"/>
</dbReference>
<proteinExistence type="predicted"/>
<organism evidence="1 2">
    <name type="scientific">Hymenobacter citatus</name>
    <dbReference type="NCBI Taxonomy" id="2763506"/>
    <lineage>
        <taxon>Bacteria</taxon>
        <taxon>Pseudomonadati</taxon>
        <taxon>Bacteroidota</taxon>
        <taxon>Cytophagia</taxon>
        <taxon>Cytophagales</taxon>
        <taxon>Hymenobacteraceae</taxon>
        <taxon>Hymenobacter</taxon>
    </lineage>
</organism>
<protein>
    <submittedName>
        <fullName evidence="1">Four helix bundle protein</fullName>
    </submittedName>
</protein>
<dbReference type="InterPro" id="IPR036583">
    <property type="entry name" value="23S_rRNA_IVS_sf"/>
</dbReference>
<name>A0ABR7MES0_9BACT</name>
<sequence length="125" mass="14127">MFDFHKLRIWQEGQELTLSVYRITRNFPKEELFGLTSQMRRSAASVPHNIAEGCGRQSSPDLLRFLAIAMGSASELASQLLLAQGLEYLPSATAEQLLADVERLRRMLTAYYQKVKANLPDNRAV</sequence>
<reference evidence="1 2" key="1">
    <citation type="submission" date="2020-08" db="EMBL/GenBank/DDBJ databases">
        <title>Hymenobacter sp.</title>
        <authorList>
            <person name="Kim M.K."/>
        </authorList>
    </citation>
    <scope>NUCLEOTIDE SEQUENCE [LARGE SCALE GENOMIC DNA]</scope>
    <source>
        <strain evidence="1 2">BT507</strain>
    </source>
</reference>
<dbReference type="RefSeq" id="WP_187317883.1">
    <property type="nucleotide sequence ID" value="NZ_JACSCY010000001.1"/>
</dbReference>
<gene>
    <name evidence="1" type="ORF">H8B15_01505</name>
</gene>
<comment type="caution">
    <text evidence="1">The sequence shown here is derived from an EMBL/GenBank/DDBJ whole genome shotgun (WGS) entry which is preliminary data.</text>
</comment>
<dbReference type="Proteomes" id="UP000622017">
    <property type="component" value="Unassembled WGS sequence"/>
</dbReference>
<accession>A0ABR7MES0</accession>
<dbReference type="NCBIfam" id="TIGR02436">
    <property type="entry name" value="four helix bundle protein"/>
    <property type="match status" value="1"/>
</dbReference>
<dbReference type="CDD" id="cd16377">
    <property type="entry name" value="23S_rRNA_IVP_like"/>
    <property type="match status" value="1"/>
</dbReference>
<dbReference type="PANTHER" id="PTHR38471">
    <property type="entry name" value="FOUR HELIX BUNDLE PROTEIN"/>
    <property type="match status" value="1"/>
</dbReference>
<keyword evidence="2" id="KW-1185">Reference proteome</keyword>
<dbReference type="Gene3D" id="1.20.1440.60">
    <property type="entry name" value="23S rRNA-intervening sequence"/>
    <property type="match status" value="1"/>
</dbReference>
<dbReference type="SUPFAM" id="SSF158446">
    <property type="entry name" value="IVS-encoded protein-like"/>
    <property type="match status" value="1"/>
</dbReference>
<evidence type="ECO:0000313" key="1">
    <source>
        <dbReference type="EMBL" id="MBC6609577.1"/>
    </source>
</evidence>
<dbReference type="InterPro" id="IPR012657">
    <property type="entry name" value="23S_rRNA-intervening_sequence"/>
</dbReference>